<dbReference type="Gene3D" id="3.10.350.10">
    <property type="entry name" value="LysM domain"/>
    <property type="match status" value="1"/>
</dbReference>
<feature type="compositionally biased region" description="Basic and acidic residues" evidence="1">
    <location>
        <begin position="665"/>
        <end position="674"/>
    </location>
</feature>
<dbReference type="PANTHER" id="PTHR34700:SF3">
    <property type="entry name" value="PHAGE-LIKE ELEMENT PBSX PROTEIN XKDQ"/>
    <property type="match status" value="1"/>
</dbReference>
<evidence type="ECO:0000256" key="2">
    <source>
        <dbReference type="SAM" id="Phobius"/>
    </source>
</evidence>
<feature type="transmembrane region" description="Helical" evidence="2">
    <location>
        <begin position="88"/>
        <end position="117"/>
    </location>
</feature>
<dbReference type="InterPro" id="IPR036779">
    <property type="entry name" value="LysM_dom_sf"/>
</dbReference>
<dbReference type="InterPro" id="IPR052196">
    <property type="entry name" value="Bact_Kbp"/>
</dbReference>
<accession>A0ABT9MND7</accession>
<dbReference type="InterPro" id="IPR036388">
    <property type="entry name" value="WH-like_DNA-bd_sf"/>
</dbReference>
<feature type="region of interest" description="Disordered" evidence="1">
    <location>
        <begin position="247"/>
        <end position="315"/>
    </location>
</feature>
<feature type="region of interest" description="Disordered" evidence="1">
    <location>
        <begin position="645"/>
        <end position="717"/>
    </location>
</feature>
<dbReference type="EMBL" id="JAUSRA010000001">
    <property type="protein sequence ID" value="MDP9792930.1"/>
    <property type="molecule type" value="Genomic_DNA"/>
</dbReference>
<name>A0ABT9MND7_9ACTN</name>
<protein>
    <recommendedName>
        <fullName evidence="5">LysM domain-containing protein</fullName>
    </recommendedName>
</protein>
<sequence length="993" mass="107035">MSDQEGDRDADRRITRLDSVWEPAPATPPQPSLRARAGRTVRFFWSLLGVLAFVGGPPAAAMLTYQWWRTYLPTAADLETLLNDSGQAPVSLIVTGAAGVLAVLWLVLAATLLYVTAAEILAVTAGIRLPRPRLPGPLRTLAAGLAGTAAAGVGGSVAFASPPAAVSHIDAVPAAQPAARLGTTASLPQEAAAAASRYRVADGDWMWHISARTLGTADRYLEIADLNPQYATDPDFPDVIAPGWTLNLPTEAHDRGPRPHARGTYLTAPPPPKRAPSPTARPERPEADAAPALPTPDITEAPTRSAPDSEEPDPLDLALPVTAALATSGLLAALLAGRLHRQRTRARQHRRLHHRLTAAPEPHTETTVRAAARPADVARLDHALRALPLLLRDTPADRLPDIIAVWIGQDSLHLILTAPAVDAPLPFLADTTGRRWVLDADATLPTLTGGEVALLPTLVTIASHPEGHHLLVDLERIGVLSITGDSRQTTNMLRYLATELATSTWCDDTDIAVVGLNPTDAEHLTTLGGHRIRITTPAQAAVLAHRWDALPSNSPLASRIRDAHHGPPTPLVILTATPDDSNTISGYGSGSPEVAAARTESRFGLRIDADGVVVLDWLDATGLYATGLPADQLANLARLFRSVQSRQPGTRTTPADEPVPPATEEWAHGTDVHGHLLPTADTTAAEPDPKPTGDVAPGSVPADEVPAPRSRKPHDDATLDADLADWHDPATGRLRIAILGPVDVQAAGPPPDERLRFHREIVVYLAARGRHGATGEQLDAALWPETIVSPRSRRVAMSRTRRWLSEATDGEPWLPPNNSVDRTYRLHDGYLLDWHLFRRLRTRAETAGPDGAADLRRALELVRGQPLAGADLAYSTRYRTPYAWLPDSDIQPHHLVSAIIDTAHQYVRLCLDADDLVGARWAVDIAWQADQERADDHPWLDAIRIAHRAGHRAEVRTLLDDLVQAREAEVPEDLTAATYREIITLMPDILQVE</sequence>
<reference evidence="3 4" key="1">
    <citation type="submission" date="2023-07" db="EMBL/GenBank/DDBJ databases">
        <title>Sequencing the genomes of 1000 actinobacteria strains.</title>
        <authorList>
            <person name="Klenk H.-P."/>
        </authorList>
    </citation>
    <scope>NUCLEOTIDE SEQUENCE [LARGE SCALE GENOMIC DNA]</scope>
    <source>
        <strain evidence="3 4">DSM 44710</strain>
    </source>
</reference>
<dbReference type="RefSeq" id="WP_306827816.1">
    <property type="nucleotide sequence ID" value="NZ_JAUSRA010000001.1"/>
</dbReference>
<feature type="transmembrane region" description="Helical" evidence="2">
    <location>
        <begin position="138"/>
        <end position="160"/>
    </location>
</feature>
<evidence type="ECO:0000313" key="3">
    <source>
        <dbReference type="EMBL" id="MDP9792930.1"/>
    </source>
</evidence>
<keyword evidence="2" id="KW-1133">Transmembrane helix</keyword>
<gene>
    <name evidence="3" type="ORF">J2S43_001442</name>
</gene>
<proteinExistence type="predicted"/>
<dbReference type="PANTHER" id="PTHR34700">
    <property type="entry name" value="POTASSIUM BINDING PROTEIN KBP"/>
    <property type="match status" value="1"/>
</dbReference>
<keyword evidence="4" id="KW-1185">Reference proteome</keyword>
<evidence type="ECO:0000256" key="1">
    <source>
        <dbReference type="SAM" id="MobiDB-lite"/>
    </source>
</evidence>
<keyword evidence="2" id="KW-0812">Transmembrane</keyword>
<feature type="transmembrane region" description="Helical" evidence="2">
    <location>
        <begin position="43"/>
        <end position="68"/>
    </location>
</feature>
<dbReference type="Proteomes" id="UP001240984">
    <property type="component" value="Unassembled WGS sequence"/>
</dbReference>
<dbReference type="Gene3D" id="1.10.10.10">
    <property type="entry name" value="Winged helix-like DNA-binding domain superfamily/Winged helix DNA-binding domain"/>
    <property type="match status" value="1"/>
</dbReference>
<evidence type="ECO:0000313" key="4">
    <source>
        <dbReference type="Proteomes" id="UP001240984"/>
    </source>
</evidence>
<comment type="caution">
    <text evidence="3">The sequence shown here is derived from an EMBL/GenBank/DDBJ whole genome shotgun (WGS) entry which is preliminary data.</text>
</comment>
<keyword evidence="2" id="KW-0472">Membrane</keyword>
<organism evidence="3 4">
    <name type="scientific">Catenuloplanes nepalensis</name>
    <dbReference type="NCBI Taxonomy" id="587533"/>
    <lineage>
        <taxon>Bacteria</taxon>
        <taxon>Bacillati</taxon>
        <taxon>Actinomycetota</taxon>
        <taxon>Actinomycetes</taxon>
        <taxon>Micromonosporales</taxon>
        <taxon>Micromonosporaceae</taxon>
        <taxon>Catenuloplanes</taxon>
    </lineage>
</organism>
<evidence type="ECO:0008006" key="5">
    <source>
        <dbReference type="Google" id="ProtNLM"/>
    </source>
</evidence>